<dbReference type="Pfam" id="PF00353">
    <property type="entry name" value="HemolysinCabind"/>
    <property type="match status" value="3"/>
</dbReference>
<dbReference type="RefSeq" id="WP_120011167.1">
    <property type="nucleotide sequence ID" value="NZ_CP032482.1"/>
</dbReference>
<dbReference type="InterPro" id="IPR018511">
    <property type="entry name" value="Hemolysin-typ_Ca-bd_CS"/>
</dbReference>
<reference evidence="4 5" key="1">
    <citation type="submission" date="2018-09" db="EMBL/GenBank/DDBJ databases">
        <title>Yersinia kristensenii subsp. rochesterensis subsp. nov., Isolated from Human Feces.</title>
        <authorList>
            <person name="Cunningham S.A."/>
            <person name="Jeraldo P."/>
            <person name="Patel R."/>
        </authorList>
    </citation>
    <scope>NUCLEOTIDE SEQUENCE [LARGE SCALE GENOMIC DNA]</scope>
    <source>
        <strain evidence="4 5">ATCC BAA-2637</strain>
    </source>
</reference>
<organism evidence="4 5">
    <name type="scientific">Yersinia rochesterensis</name>
    <dbReference type="NCBI Taxonomy" id="1604335"/>
    <lineage>
        <taxon>Bacteria</taxon>
        <taxon>Pseudomonadati</taxon>
        <taxon>Pseudomonadota</taxon>
        <taxon>Gammaproteobacteria</taxon>
        <taxon>Enterobacterales</taxon>
        <taxon>Yersiniaceae</taxon>
        <taxon>Yersinia</taxon>
    </lineage>
</organism>
<dbReference type="GeneID" id="82550447"/>
<evidence type="ECO:0000313" key="4">
    <source>
        <dbReference type="EMBL" id="AYD43418.1"/>
    </source>
</evidence>
<dbReference type="PANTHER" id="PTHR38340:SF1">
    <property type="entry name" value="S-LAYER PROTEIN"/>
    <property type="match status" value="1"/>
</dbReference>
<name>A0A8D4N4Y9_9GAMM</name>
<dbReference type="Gene3D" id="2.150.10.10">
    <property type="entry name" value="Serralysin-like metalloprotease, C-terminal"/>
    <property type="match status" value="2"/>
</dbReference>
<evidence type="ECO:0000256" key="3">
    <source>
        <dbReference type="ARBA" id="ARBA00022837"/>
    </source>
</evidence>
<evidence type="ECO:0000313" key="5">
    <source>
        <dbReference type="Proteomes" id="UP000265864"/>
    </source>
</evidence>
<dbReference type="PANTHER" id="PTHR38340">
    <property type="entry name" value="S-LAYER PROTEIN"/>
    <property type="match status" value="1"/>
</dbReference>
<dbReference type="PRINTS" id="PR00313">
    <property type="entry name" value="CABNDNGRPT"/>
</dbReference>
<keyword evidence="3" id="KW-0106">Calcium</keyword>
<dbReference type="GO" id="GO:0005509">
    <property type="term" value="F:calcium ion binding"/>
    <property type="evidence" value="ECO:0007669"/>
    <property type="project" value="InterPro"/>
</dbReference>
<dbReference type="SUPFAM" id="SSF51120">
    <property type="entry name" value="beta-Roll"/>
    <property type="match status" value="2"/>
</dbReference>
<keyword evidence="2" id="KW-0964">Secreted</keyword>
<gene>
    <name evidence="4" type="ORF">DXZ79_06615</name>
</gene>
<protein>
    <submittedName>
        <fullName evidence="4">Calcium-binding protein</fullName>
    </submittedName>
</protein>
<comment type="subcellular location">
    <subcellularLocation>
        <location evidence="1">Secreted</location>
    </subcellularLocation>
</comment>
<evidence type="ECO:0000256" key="2">
    <source>
        <dbReference type="ARBA" id="ARBA00022525"/>
    </source>
</evidence>
<dbReference type="GO" id="GO:0005576">
    <property type="term" value="C:extracellular region"/>
    <property type="evidence" value="ECO:0007669"/>
    <property type="project" value="UniProtKB-SubCell"/>
</dbReference>
<sequence>MSTKKSNKKTRITPITGILIVNGEMKSIFLDDISPDKVFFQYADSKLKVIIIADNNYFFSKTYYVIENGNLIVKSVIFRDKNGIKNELFLTLKETKKRKDFYDGPNKDILLIRKDLKYNSAYHLITNTLPSNRFHLTGNDNFAGHKYIRNEVTGGEGNNTITGGDKNDNLAGGDGNDLIMGYDSFDSLFGQGGNDVLIGGEGNDGLAGGAGDDFLDGGEGDDELHGDADAFACFASESSWRGNDIIFGGKGNDRIEGQKNNDYLAGGTGNDLYVFSAYDGINMIVEYSGEENTISIDDYFFHQLKLNRYGNHLMISSTEEHPNNLVIVIKDQYSEDGYKVKNLQTKSYLSHGSEYDKKNHAVMINNIVKKYNGDSEKLMAALSKIKDFGDSYQTELSDVFCEKTPDFEQITRGNLTNVLIEKNNTLREMYEENAIYFGDNLPDITYITQALSSFAPKEAYQSNIKYLKSSIPMDSFSGGLVTVEY</sequence>
<dbReference type="InterPro" id="IPR050557">
    <property type="entry name" value="RTX_toxin/Mannuronan_C5-epim"/>
</dbReference>
<accession>A0A8D4N4Y9</accession>
<proteinExistence type="predicted"/>
<dbReference type="InterPro" id="IPR011049">
    <property type="entry name" value="Serralysin-like_metalloprot_C"/>
</dbReference>
<evidence type="ECO:0000256" key="1">
    <source>
        <dbReference type="ARBA" id="ARBA00004613"/>
    </source>
</evidence>
<dbReference type="InterPro" id="IPR001343">
    <property type="entry name" value="Hemolysn_Ca-bd"/>
</dbReference>
<dbReference type="EMBL" id="CP032482">
    <property type="protein sequence ID" value="AYD43418.1"/>
    <property type="molecule type" value="Genomic_DNA"/>
</dbReference>
<dbReference type="PROSITE" id="PS00330">
    <property type="entry name" value="HEMOLYSIN_CALCIUM"/>
    <property type="match status" value="2"/>
</dbReference>
<dbReference type="Proteomes" id="UP000265864">
    <property type="component" value="Chromosome"/>
</dbReference>
<dbReference type="AlphaFoldDB" id="A0A8D4N4Y9"/>